<organism evidence="6 8">
    <name type="scientific">Adineta steineri</name>
    <dbReference type="NCBI Taxonomy" id="433720"/>
    <lineage>
        <taxon>Eukaryota</taxon>
        <taxon>Metazoa</taxon>
        <taxon>Spiralia</taxon>
        <taxon>Gnathifera</taxon>
        <taxon>Rotifera</taxon>
        <taxon>Eurotatoria</taxon>
        <taxon>Bdelloidea</taxon>
        <taxon>Adinetida</taxon>
        <taxon>Adinetidae</taxon>
        <taxon>Adineta</taxon>
    </lineage>
</organism>
<dbReference type="CDD" id="cd07066">
    <property type="entry name" value="CRD_FZ"/>
    <property type="match status" value="1"/>
</dbReference>
<feature type="region of interest" description="Disordered" evidence="3">
    <location>
        <begin position="509"/>
        <end position="564"/>
    </location>
</feature>
<feature type="compositionally biased region" description="Polar residues" evidence="3">
    <location>
        <begin position="546"/>
        <end position="564"/>
    </location>
</feature>
<keyword evidence="1" id="KW-1015">Disulfide bond</keyword>
<name>A0A813XZG9_9BILA</name>
<comment type="caution">
    <text evidence="6">The sequence shown here is derived from an EMBL/GenBank/DDBJ whole genome shotgun (WGS) entry which is preliminary data.</text>
</comment>
<feature type="region of interest" description="Disordered" evidence="3">
    <location>
        <begin position="351"/>
        <end position="370"/>
    </location>
</feature>
<feature type="domain" description="FZ" evidence="5">
    <location>
        <begin position="173"/>
        <end position="293"/>
    </location>
</feature>
<dbReference type="Proteomes" id="UP000663860">
    <property type="component" value="Unassembled WGS sequence"/>
</dbReference>
<feature type="chain" id="PRO_5035598904" description="FZ domain-containing protein" evidence="4">
    <location>
        <begin position="24"/>
        <end position="564"/>
    </location>
</feature>
<evidence type="ECO:0000256" key="4">
    <source>
        <dbReference type="SAM" id="SignalP"/>
    </source>
</evidence>
<keyword evidence="4" id="KW-0732">Signal</keyword>
<evidence type="ECO:0000259" key="5">
    <source>
        <dbReference type="PROSITE" id="PS50038"/>
    </source>
</evidence>
<dbReference type="PROSITE" id="PS50038">
    <property type="entry name" value="FZ"/>
    <property type="match status" value="1"/>
</dbReference>
<feature type="compositionally biased region" description="Basic and acidic residues" evidence="3">
    <location>
        <begin position="34"/>
        <end position="50"/>
    </location>
</feature>
<dbReference type="EMBL" id="CAJOBB010001222">
    <property type="protein sequence ID" value="CAF3827013.1"/>
    <property type="molecule type" value="Genomic_DNA"/>
</dbReference>
<dbReference type="Proteomes" id="UP000663868">
    <property type="component" value="Unassembled WGS sequence"/>
</dbReference>
<accession>A0A813XZG9</accession>
<dbReference type="AlphaFoldDB" id="A0A813XZG9"/>
<dbReference type="SMART" id="SM00063">
    <property type="entry name" value="FRI"/>
    <property type="match status" value="1"/>
</dbReference>
<dbReference type="EMBL" id="CAJNOE010000080">
    <property type="protein sequence ID" value="CAF0875511.1"/>
    <property type="molecule type" value="Genomic_DNA"/>
</dbReference>
<feature type="compositionally biased region" description="Low complexity" evidence="3">
    <location>
        <begin position="513"/>
        <end position="526"/>
    </location>
</feature>
<dbReference type="InterPro" id="IPR020067">
    <property type="entry name" value="Frizzled_dom"/>
</dbReference>
<dbReference type="Gene3D" id="1.10.2000.10">
    <property type="entry name" value="Frizzled cysteine-rich domain"/>
    <property type="match status" value="1"/>
</dbReference>
<feature type="compositionally biased region" description="Basic and acidic residues" evidence="3">
    <location>
        <begin position="531"/>
        <end position="545"/>
    </location>
</feature>
<dbReference type="InterPro" id="IPR036790">
    <property type="entry name" value="Frizzled_dom_sf"/>
</dbReference>
<reference evidence="6" key="1">
    <citation type="submission" date="2021-02" db="EMBL/GenBank/DDBJ databases">
        <authorList>
            <person name="Nowell W R."/>
        </authorList>
    </citation>
    <scope>NUCLEOTIDE SEQUENCE</scope>
</reference>
<evidence type="ECO:0000313" key="8">
    <source>
        <dbReference type="Proteomes" id="UP000663860"/>
    </source>
</evidence>
<proteinExistence type="predicted"/>
<evidence type="ECO:0000313" key="7">
    <source>
        <dbReference type="EMBL" id="CAF3827013.1"/>
    </source>
</evidence>
<evidence type="ECO:0000313" key="6">
    <source>
        <dbReference type="EMBL" id="CAF0875511.1"/>
    </source>
</evidence>
<evidence type="ECO:0000256" key="2">
    <source>
        <dbReference type="PROSITE-ProRule" id="PRU00090"/>
    </source>
</evidence>
<feature type="region of interest" description="Disordered" evidence="3">
    <location>
        <begin position="28"/>
        <end position="128"/>
    </location>
</feature>
<protein>
    <recommendedName>
        <fullName evidence="5">FZ domain-containing protein</fullName>
    </recommendedName>
</protein>
<sequence>MMQNKVYLLFTLLCVFIICLASADETPRQADSALDLKKSVSTKDKKESRDRKNKHDKNDAREDDKYDIRENDKYEHEDEDDEVDDSYISRSSFDHERYSPYGSREGNYRTRSRHPVSSPQAPPPQSLTQSLSQLIPSLFEAPMDENEWTPNGYENMFAAPVPYNAPDINVMSNNGPTCHSLIDAHYPIFSDVCGAVPQAKYSLPNAFGHREKWQISQILTALMSSPTEATCTRSLRLLLCPILFPPCSTRHQPAPVLPCQSYCRAVKSRCSIPVLDTLPCEVLPYSSDLCPSSQPFASFGLPGAFPSSNQPSPVNGGFPTARTSPSLQSLLSSPAFQALLAAHGFQSGAGTQNLQGGFPAQTAQPAPPQQNFQSAYAAQNYPTPFTPQNFPSAFGSQNLQSAYAAQNYPTAFTPQNFPSTFGSQNLQSPFSAQNLQSTLTPQNLQAALSAQAAQSVTTPAPVLATPAPAPATPAPTPAPASFNPYMFGAPATATDSFNSMPADYQSRLYSNEYRPSPRYAPYPRSSSETRPTNELRASTETRTPTDQRSSMNTRPTSGSSMVKA</sequence>
<evidence type="ECO:0000256" key="1">
    <source>
        <dbReference type="ARBA" id="ARBA00023157"/>
    </source>
</evidence>
<evidence type="ECO:0000256" key="3">
    <source>
        <dbReference type="SAM" id="MobiDB-lite"/>
    </source>
</evidence>
<feature type="signal peptide" evidence="4">
    <location>
        <begin position="1"/>
        <end position="23"/>
    </location>
</feature>
<comment type="caution">
    <text evidence="2">Lacks conserved residue(s) required for the propagation of feature annotation.</text>
</comment>
<dbReference type="Pfam" id="PF01392">
    <property type="entry name" value="Fz"/>
    <property type="match status" value="1"/>
</dbReference>
<gene>
    <name evidence="6" type="ORF">IZO911_LOCUS10897</name>
    <name evidence="7" type="ORF">KXQ929_LOCUS18613</name>
</gene>
<feature type="compositionally biased region" description="Basic and acidic residues" evidence="3">
    <location>
        <begin position="56"/>
        <end position="76"/>
    </location>
</feature>
<dbReference type="SUPFAM" id="SSF63501">
    <property type="entry name" value="Frizzled cysteine-rich domain"/>
    <property type="match status" value="1"/>
</dbReference>